<dbReference type="RefSeq" id="WP_120104598.1">
    <property type="nucleotide sequence ID" value="NZ_CP028884.1"/>
</dbReference>
<name>A0A386PN09_9SPIR</name>
<dbReference type="OrthoDB" id="350378at2"/>
<evidence type="ECO:0000313" key="2">
    <source>
        <dbReference type="Proteomes" id="UP000275571"/>
    </source>
</evidence>
<accession>A0A386PN09</accession>
<reference evidence="1 2" key="1">
    <citation type="journal article" date="2018" name="Infect. Genet. Evol.">
        <title>Genome-wide analysis of Borrelia turcica and 'Candidatus Borrelia tachyglossi' shows relapsing fever-like genomes with unique genomic links to Lyme disease Borrelia.</title>
        <authorList>
            <person name="Gofton A.W."/>
            <person name="Margos G."/>
            <person name="Fingerle V."/>
            <person name="Hepner S."/>
            <person name="Loh S.M."/>
            <person name="Ryan U."/>
            <person name="Irwin P."/>
            <person name="Oskam C.L."/>
        </authorList>
    </citation>
    <scope>NUCLEOTIDE SEQUENCE [LARGE SCALE GENOMIC DNA]</scope>
    <source>
        <strain evidence="1 2">IST7</strain>
    </source>
</reference>
<evidence type="ECO:0000313" key="1">
    <source>
        <dbReference type="EMBL" id="AYE36678.1"/>
    </source>
</evidence>
<gene>
    <name evidence="1" type="ORF">DB313_04375</name>
</gene>
<sequence length="272" mass="31179">MLKLVTQIFTIIFFVGCSTLTYYSPKNKISSIMLLDPSSDIYAYIDLSKNRFIYDDLSFKHKIGVNSFGNLYLSYTKNPESFSSVITGTFPKNIFWGMQNNSNFEPKGNLLTNPKWKIKNSNIYITPTKDKIGLLINQKEITHKNENILTTQIDILEKNEMFLWIKDIALLIPNNINKKNLIPFYSATLIANSVNDIDYNLKAYLKTNNPTILSILSKKLIPTLLESTTKIIISSPINSKIQDKHTVELEFKVEKTSVKEFVSTLLSKKQEE</sequence>
<evidence type="ECO:0008006" key="3">
    <source>
        <dbReference type="Google" id="ProtNLM"/>
    </source>
</evidence>
<dbReference type="AlphaFoldDB" id="A0A386PN09"/>
<dbReference type="KEGG" id="btur:DB313_04375"/>
<protein>
    <recommendedName>
        <fullName evidence="3">Lipoprotein</fullName>
    </recommendedName>
</protein>
<dbReference type="EMBL" id="CP028884">
    <property type="protein sequence ID" value="AYE36678.1"/>
    <property type="molecule type" value="Genomic_DNA"/>
</dbReference>
<proteinExistence type="predicted"/>
<dbReference type="Proteomes" id="UP000275571">
    <property type="component" value="Chromosome"/>
</dbReference>
<organism evidence="1 2">
    <name type="scientific">Borrelia turcica IST7</name>
    <dbReference type="NCBI Taxonomy" id="1104446"/>
    <lineage>
        <taxon>Bacteria</taxon>
        <taxon>Pseudomonadati</taxon>
        <taxon>Spirochaetota</taxon>
        <taxon>Spirochaetia</taxon>
        <taxon>Spirochaetales</taxon>
        <taxon>Borreliaceae</taxon>
        <taxon>Borrelia</taxon>
    </lineage>
</organism>
<keyword evidence="2" id="KW-1185">Reference proteome</keyword>
<dbReference type="PROSITE" id="PS51257">
    <property type="entry name" value="PROKAR_LIPOPROTEIN"/>
    <property type="match status" value="1"/>
</dbReference>